<evidence type="ECO:0000256" key="1">
    <source>
        <dbReference type="ARBA" id="ARBA00022741"/>
    </source>
</evidence>
<keyword evidence="2" id="KW-0067">ATP-binding</keyword>
<reference evidence="4 5" key="1">
    <citation type="journal article" date="2011" name="Science">
        <title>The Selaginella genome identifies genetic changes associated with the evolution of vascular plants.</title>
        <authorList>
            <person name="Banks J.A."/>
            <person name="Nishiyama T."/>
            <person name="Hasebe M."/>
            <person name="Bowman J.L."/>
            <person name="Gribskov M."/>
            <person name="dePamphilis C."/>
            <person name="Albert V.A."/>
            <person name="Aono N."/>
            <person name="Aoyama T."/>
            <person name="Ambrose B.A."/>
            <person name="Ashton N.W."/>
            <person name="Axtell M.J."/>
            <person name="Barker E."/>
            <person name="Barker M.S."/>
            <person name="Bennetzen J.L."/>
            <person name="Bonawitz N.D."/>
            <person name="Chapple C."/>
            <person name="Cheng C."/>
            <person name="Correa L.G."/>
            <person name="Dacre M."/>
            <person name="DeBarry J."/>
            <person name="Dreyer I."/>
            <person name="Elias M."/>
            <person name="Engstrom E.M."/>
            <person name="Estelle M."/>
            <person name="Feng L."/>
            <person name="Finet C."/>
            <person name="Floyd S.K."/>
            <person name="Frommer W.B."/>
            <person name="Fujita T."/>
            <person name="Gramzow L."/>
            <person name="Gutensohn M."/>
            <person name="Harholt J."/>
            <person name="Hattori M."/>
            <person name="Heyl A."/>
            <person name="Hirai T."/>
            <person name="Hiwatashi Y."/>
            <person name="Ishikawa M."/>
            <person name="Iwata M."/>
            <person name="Karol K.G."/>
            <person name="Koehler B."/>
            <person name="Kolukisaoglu U."/>
            <person name="Kubo M."/>
            <person name="Kurata T."/>
            <person name="Lalonde S."/>
            <person name="Li K."/>
            <person name="Li Y."/>
            <person name="Litt A."/>
            <person name="Lyons E."/>
            <person name="Manning G."/>
            <person name="Maruyama T."/>
            <person name="Michael T.P."/>
            <person name="Mikami K."/>
            <person name="Miyazaki S."/>
            <person name="Morinaga S."/>
            <person name="Murata T."/>
            <person name="Mueller-Roeber B."/>
            <person name="Nelson D.R."/>
            <person name="Obara M."/>
            <person name="Oguri Y."/>
            <person name="Olmstead R.G."/>
            <person name="Onodera N."/>
            <person name="Petersen B.L."/>
            <person name="Pils B."/>
            <person name="Prigge M."/>
            <person name="Rensing S.A."/>
            <person name="Riano-Pachon D.M."/>
            <person name="Roberts A.W."/>
            <person name="Sato Y."/>
            <person name="Scheller H.V."/>
            <person name="Schulz B."/>
            <person name="Schulz C."/>
            <person name="Shakirov E.V."/>
            <person name="Shibagaki N."/>
            <person name="Shinohara N."/>
            <person name="Shippen D.E."/>
            <person name="Soerensen I."/>
            <person name="Sotooka R."/>
            <person name="Sugimoto N."/>
            <person name="Sugita M."/>
            <person name="Sumikawa N."/>
            <person name="Tanurdzic M."/>
            <person name="Theissen G."/>
            <person name="Ulvskov P."/>
            <person name="Wakazuki S."/>
            <person name="Weng J.K."/>
            <person name="Willats W.W."/>
            <person name="Wipf D."/>
            <person name="Wolf P.G."/>
            <person name="Yang L."/>
            <person name="Zimmer A.D."/>
            <person name="Zhu Q."/>
            <person name="Mitros T."/>
            <person name="Hellsten U."/>
            <person name="Loque D."/>
            <person name="Otillar R."/>
            <person name="Salamov A."/>
            <person name="Schmutz J."/>
            <person name="Shapiro H."/>
            <person name="Lindquist E."/>
            <person name="Lucas S."/>
            <person name="Rokhsar D."/>
            <person name="Grigoriev I.V."/>
        </authorList>
    </citation>
    <scope>NUCLEOTIDE SEQUENCE [LARGE SCALE GENOMIC DNA]</scope>
</reference>
<dbReference type="Pfam" id="PF00069">
    <property type="entry name" value="Pkinase"/>
    <property type="match status" value="1"/>
</dbReference>
<dbReference type="OrthoDB" id="1857192at2759"/>
<gene>
    <name evidence="4" type="ORF">SELMODRAFT_66995</name>
</gene>
<dbReference type="PROSITE" id="PS50011">
    <property type="entry name" value="PROTEIN_KINASE_DOM"/>
    <property type="match status" value="1"/>
</dbReference>
<dbReference type="PROSITE" id="PS00109">
    <property type="entry name" value="PROTEIN_KINASE_TYR"/>
    <property type="match status" value="1"/>
</dbReference>
<dbReference type="CDD" id="cd14066">
    <property type="entry name" value="STKc_IRAK"/>
    <property type="match status" value="1"/>
</dbReference>
<evidence type="ECO:0000259" key="3">
    <source>
        <dbReference type="PROSITE" id="PS50011"/>
    </source>
</evidence>
<dbReference type="InParanoid" id="D8RFH0"/>
<keyword evidence="5" id="KW-1185">Reference proteome</keyword>
<dbReference type="PANTHER" id="PTHR47989:SF8">
    <property type="entry name" value="INACTIVE PROTEIN KINASE SELMODRAFT_444075-LIKE"/>
    <property type="match status" value="1"/>
</dbReference>
<dbReference type="InterPro" id="IPR000719">
    <property type="entry name" value="Prot_kinase_dom"/>
</dbReference>
<keyword evidence="1" id="KW-0547">Nucleotide-binding</keyword>
<dbReference type="Gene3D" id="3.30.200.20">
    <property type="entry name" value="Phosphorylase Kinase, domain 1"/>
    <property type="match status" value="1"/>
</dbReference>
<dbReference type="EMBL" id="GL377578">
    <property type="protein sequence ID" value="EFJ28865.1"/>
    <property type="molecule type" value="Genomic_DNA"/>
</dbReference>
<feature type="domain" description="Protein kinase" evidence="3">
    <location>
        <begin position="13"/>
        <end position="282"/>
    </location>
</feature>
<sequence length="282" mass="31600">FTYSELEEATDNFSHANFLAEGGFGFVYKGVLKGGQHIAVKQHKLASTQGGREFCAEVKVLSGAQHRNLVTLLGFCVEDGKRMLVYEFVCNKSLDYHLFDKNTVLPWCARQGIALGAARAMRYLHEECRVGTIIHRDLRPHNILLTHDYAPMVGDFGLARWNTSSQPAVETKVVGTLGYLAPEYASSGQVTEKADVYSFGVILLEMVTGRRSLDISLPHAEQCLTEWARPKLDVRDADSLLDPRLVKDLLQESQLYEIQAMVHAAAFCLRREPSQRPRMSQV</sequence>
<dbReference type="SMART" id="SM00219">
    <property type="entry name" value="TyrKc"/>
    <property type="match status" value="1"/>
</dbReference>
<evidence type="ECO:0000313" key="4">
    <source>
        <dbReference type="EMBL" id="EFJ28865.1"/>
    </source>
</evidence>
<dbReference type="eggNOG" id="KOG1187">
    <property type="taxonomic scope" value="Eukaryota"/>
</dbReference>
<dbReference type="FunFam" id="3.30.200.20:FF:000162">
    <property type="entry name" value="Adenine nucleotide alpha hydrolase-like domain kinase"/>
    <property type="match status" value="1"/>
</dbReference>
<dbReference type="SUPFAM" id="SSF56112">
    <property type="entry name" value="Protein kinase-like (PK-like)"/>
    <property type="match status" value="1"/>
</dbReference>
<dbReference type="AlphaFoldDB" id="D8RFH0"/>
<protein>
    <recommendedName>
        <fullName evidence="3">Protein kinase domain-containing protein</fullName>
    </recommendedName>
</protein>
<dbReference type="HOGENOM" id="CLU_000288_21_4_1"/>
<evidence type="ECO:0000256" key="2">
    <source>
        <dbReference type="ARBA" id="ARBA00022840"/>
    </source>
</evidence>
<accession>D8RFH0</accession>
<dbReference type="InterPro" id="IPR020635">
    <property type="entry name" value="Tyr_kinase_cat_dom"/>
</dbReference>
<dbReference type="Gene3D" id="1.10.510.10">
    <property type="entry name" value="Transferase(Phosphotransferase) domain 1"/>
    <property type="match status" value="1"/>
</dbReference>
<dbReference type="Proteomes" id="UP000001514">
    <property type="component" value="Unassembled WGS sequence"/>
</dbReference>
<proteinExistence type="predicted"/>
<dbReference type="GO" id="GO:0005524">
    <property type="term" value="F:ATP binding"/>
    <property type="evidence" value="ECO:0007669"/>
    <property type="project" value="UniProtKB-KW"/>
</dbReference>
<dbReference type="InterPro" id="IPR011009">
    <property type="entry name" value="Kinase-like_dom_sf"/>
</dbReference>
<dbReference type="PANTHER" id="PTHR47989">
    <property type="entry name" value="OS01G0750732 PROTEIN"/>
    <property type="match status" value="1"/>
</dbReference>
<name>D8RFH0_SELML</name>
<organism evidence="5">
    <name type="scientific">Selaginella moellendorffii</name>
    <name type="common">Spikemoss</name>
    <dbReference type="NCBI Taxonomy" id="88036"/>
    <lineage>
        <taxon>Eukaryota</taxon>
        <taxon>Viridiplantae</taxon>
        <taxon>Streptophyta</taxon>
        <taxon>Embryophyta</taxon>
        <taxon>Tracheophyta</taxon>
        <taxon>Lycopodiopsida</taxon>
        <taxon>Selaginellales</taxon>
        <taxon>Selaginellaceae</taxon>
        <taxon>Selaginella</taxon>
    </lineage>
</organism>
<dbReference type="GO" id="GO:0004713">
    <property type="term" value="F:protein tyrosine kinase activity"/>
    <property type="evidence" value="ECO:0007669"/>
    <property type="project" value="InterPro"/>
</dbReference>
<evidence type="ECO:0000313" key="5">
    <source>
        <dbReference type="Proteomes" id="UP000001514"/>
    </source>
</evidence>
<dbReference type="KEGG" id="smo:SELMODRAFT_66995"/>
<dbReference type="STRING" id="88036.D8RFH0"/>
<feature type="non-terminal residue" evidence="4">
    <location>
        <position position="1"/>
    </location>
</feature>
<dbReference type="Gramene" id="EFJ28865">
    <property type="protein sequence ID" value="EFJ28865"/>
    <property type="gene ID" value="SELMODRAFT_66995"/>
</dbReference>
<feature type="non-terminal residue" evidence="4">
    <location>
        <position position="282"/>
    </location>
</feature>
<dbReference type="InterPro" id="IPR008266">
    <property type="entry name" value="Tyr_kinase_AS"/>
</dbReference>
<dbReference type="FunFam" id="1.10.510.10:FF:000095">
    <property type="entry name" value="protein STRUBBELIG-RECEPTOR FAMILY 8"/>
    <property type="match status" value="1"/>
</dbReference>